<dbReference type="PROSITE" id="PS01085">
    <property type="entry name" value="RIBUL_P_3_EPIMER_1"/>
    <property type="match status" value="1"/>
</dbReference>
<sequence>MVNISPSIASSNLLDIKNEIKKVEDANSYTLHLDIEDGNFVPNITFGMKLINMIRKQTKMNISYHLMVTNPLFWIYELPLRDNDIVFAHVESYQYPKYIINSIKKRGANAGIVFNPATNIEQYKYLVSVCENIMIMTSEPDKDGEYFIEEMVDKILMAKKFNFKNIWVDGGINKEKIETLSKIGVSNFIVGRYFFK</sequence>
<proteinExistence type="predicted"/>
<dbReference type="Pfam" id="PF00834">
    <property type="entry name" value="Ribul_P_3_epim"/>
    <property type="match status" value="1"/>
</dbReference>
<reference evidence="3 4" key="1">
    <citation type="journal article" date="1992" name="Lakartidningen">
        <title>[Penicillin V and not amoxicillin is the first choice preparation in acute otitis].</title>
        <authorList>
            <person name="Kamme C."/>
            <person name="Lundgren K."/>
            <person name="Prellner K."/>
        </authorList>
    </citation>
    <scope>NUCLEOTIDE SEQUENCE [LARGE SCALE GENOMIC DNA]</scope>
    <source>
        <strain evidence="3 4">PC5538III-lc</strain>
    </source>
</reference>
<dbReference type="GO" id="GO:0005975">
    <property type="term" value="P:carbohydrate metabolic process"/>
    <property type="evidence" value="ECO:0007669"/>
    <property type="project" value="InterPro"/>
</dbReference>
<organism evidence="3 4">
    <name type="scientific">Brachyspira aalborgi</name>
    <dbReference type="NCBI Taxonomy" id="29522"/>
    <lineage>
        <taxon>Bacteria</taxon>
        <taxon>Pseudomonadati</taxon>
        <taxon>Spirochaetota</taxon>
        <taxon>Spirochaetia</taxon>
        <taxon>Brachyspirales</taxon>
        <taxon>Brachyspiraceae</taxon>
        <taxon>Brachyspira</taxon>
    </lineage>
</organism>
<name>A0A5C8E4T0_9SPIR</name>
<dbReference type="GO" id="GO:0046872">
    <property type="term" value="F:metal ion binding"/>
    <property type="evidence" value="ECO:0007669"/>
    <property type="project" value="UniProtKB-KW"/>
</dbReference>
<dbReference type="GO" id="GO:0016857">
    <property type="term" value="F:racemase and epimerase activity, acting on carbohydrates and derivatives"/>
    <property type="evidence" value="ECO:0007669"/>
    <property type="project" value="InterPro"/>
</dbReference>
<protein>
    <submittedName>
        <fullName evidence="3">Epimerase</fullName>
        <ecNumber evidence="3">5.1.3.-</ecNumber>
    </submittedName>
</protein>
<evidence type="ECO:0000313" key="4">
    <source>
        <dbReference type="Proteomes" id="UP000324707"/>
    </source>
</evidence>
<dbReference type="Proteomes" id="UP000324707">
    <property type="component" value="Unassembled WGS sequence"/>
</dbReference>
<comment type="caution">
    <text evidence="3">The sequence shown here is derived from an EMBL/GenBank/DDBJ whole genome shotgun (WGS) entry which is preliminary data.</text>
</comment>
<dbReference type="PANTHER" id="PTHR11749">
    <property type="entry name" value="RIBULOSE-5-PHOSPHATE-3-EPIMERASE"/>
    <property type="match status" value="1"/>
</dbReference>
<evidence type="ECO:0000256" key="2">
    <source>
        <dbReference type="ARBA" id="ARBA00023235"/>
    </source>
</evidence>
<dbReference type="EMBL" id="SAXX01000014">
    <property type="protein sequence ID" value="TXJ32675.1"/>
    <property type="molecule type" value="Genomic_DNA"/>
</dbReference>
<accession>A0A5C8E4T0</accession>
<dbReference type="InterPro" id="IPR011060">
    <property type="entry name" value="RibuloseP-bd_barrel"/>
</dbReference>
<dbReference type="InterPro" id="IPR013785">
    <property type="entry name" value="Aldolase_TIM"/>
</dbReference>
<dbReference type="SUPFAM" id="SSF51366">
    <property type="entry name" value="Ribulose-phoshate binding barrel"/>
    <property type="match status" value="1"/>
</dbReference>
<dbReference type="Gene3D" id="3.20.20.70">
    <property type="entry name" value="Aldolase class I"/>
    <property type="match status" value="1"/>
</dbReference>
<keyword evidence="1" id="KW-0479">Metal-binding</keyword>
<evidence type="ECO:0000256" key="1">
    <source>
        <dbReference type="ARBA" id="ARBA00022723"/>
    </source>
</evidence>
<gene>
    <name evidence="3" type="ORF">EPJ69_05760</name>
</gene>
<dbReference type="EC" id="5.1.3.-" evidence="3"/>
<evidence type="ECO:0000313" key="3">
    <source>
        <dbReference type="EMBL" id="TXJ32675.1"/>
    </source>
</evidence>
<dbReference type="RefSeq" id="WP_147736546.1">
    <property type="nucleotide sequence ID" value="NZ_SAXX01000014.1"/>
</dbReference>
<dbReference type="InterPro" id="IPR000056">
    <property type="entry name" value="Ribul_P_3_epim-like"/>
</dbReference>
<keyword evidence="2 3" id="KW-0413">Isomerase</keyword>
<dbReference type="AlphaFoldDB" id="A0A5C8E4T0"/>
<dbReference type="CDD" id="cd00429">
    <property type="entry name" value="RPE"/>
    <property type="match status" value="1"/>
</dbReference>